<name>A0A2T7NUV6_POMCA</name>
<organism evidence="2 3">
    <name type="scientific">Pomacea canaliculata</name>
    <name type="common">Golden apple snail</name>
    <dbReference type="NCBI Taxonomy" id="400727"/>
    <lineage>
        <taxon>Eukaryota</taxon>
        <taxon>Metazoa</taxon>
        <taxon>Spiralia</taxon>
        <taxon>Lophotrochozoa</taxon>
        <taxon>Mollusca</taxon>
        <taxon>Gastropoda</taxon>
        <taxon>Caenogastropoda</taxon>
        <taxon>Architaenioglossa</taxon>
        <taxon>Ampullarioidea</taxon>
        <taxon>Ampullariidae</taxon>
        <taxon>Pomacea</taxon>
    </lineage>
</organism>
<evidence type="ECO:0000313" key="3">
    <source>
        <dbReference type="Proteomes" id="UP000245119"/>
    </source>
</evidence>
<sequence length="140" mass="15657">MRPTTPLLFSQSAAKEPRREAGPHRRKFHPPTCPRASGNRWAKPTGPGPTPRCPESPLLHTPSSLISWHHAENFCLLPVRGRWRGTGDSACPPHDEGLPPGWMLNKSFTVRLSLSSAHSTGEARRLTLWEVVHDQDEYGR</sequence>
<accession>A0A2T7NUV6</accession>
<dbReference type="EMBL" id="PZQS01000009">
    <property type="protein sequence ID" value="PVD24934.1"/>
    <property type="molecule type" value="Genomic_DNA"/>
</dbReference>
<dbReference type="Proteomes" id="UP000245119">
    <property type="component" value="Linkage Group LG9"/>
</dbReference>
<proteinExistence type="predicted"/>
<protein>
    <submittedName>
        <fullName evidence="2">Uncharacterized protein</fullName>
    </submittedName>
</protein>
<evidence type="ECO:0000313" key="2">
    <source>
        <dbReference type="EMBL" id="PVD24934.1"/>
    </source>
</evidence>
<reference evidence="2 3" key="1">
    <citation type="submission" date="2018-04" db="EMBL/GenBank/DDBJ databases">
        <title>The genome of golden apple snail Pomacea canaliculata provides insight into stress tolerance and invasive adaptation.</title>
        <authorList>
            <person name="Liu C."/>
            <person name="Liu B."/>
            <person name="Ren Y."/>
            <person name="Zhang Y."/>
            <person name="Wang H."/>
            <person name="Li S."/>
            <person name="Jiang F."/>
            <person name="Yin L."/>
            <person name="Zhang G."/>
            <person name="Qian W."/>
            <person name="Fan W."/>
        </authorList>
    </citation>
    <scope>NUCLEOTIDE SEQUENCE [LARGE SCALE GENOMIC DNA]</scope>
    <source>
        <strain evidence="2">SZHN2017</strain>
        <tissue evidence="2">Muscle</tissue>
    </source>
</reference>
<gene>
    <name evidence="2" type="ORF">C0Q70_15428</name>
</gene>
<evidence type="ECO:0000256" key="1">
    <source>
        <dbReference type="SAM" id="MobiDB-lite"/>
    </source>
</evidence>
<comment type="caution">
    <text evidence="2">The sequence shown here is derived from an EMBL/GenBank/DDBJ whole genome shotgun (WGS) entry which is preliminary data.</text>
</comment>
<feature type="region of interest" description="Disordered" evidence="1">
    <location>
        <begin position="1"/>
        <end position="56"/>
    </location>
</feature>
<dbReference type="AlphaFoldDB" id="A0A2T7NUV6"/>
<keyword evidence="3" id="KW-1185">Reference proteome</keyword>